<dbReference type="Proteomes" id="UP000184442">
    <property type="component" value="Unassembled WGS sequence"/>
</dbReference>
<keyword evidence="12" id="KW-1185">Reference proteome</keyword>
<evidence type="ECO:0000256" key="2">
    <source>
        <dbReference type="ARBA" id="ARBA00022490"/>
    </source>
</evidence>
<dbReference type="STRING" id="1122184.SAMN02745176_01099"/>
<comment type="cofactor">
    <cofactor evidence="1 8 9">
        <name>pyridoxal 5'-phosphate</name>
        <dbReference type="ChEBI" id="CHEBI:597326"/>
    </cofactor>
</comment>
<dbReference type="Gene3D" id="3.40.640.10">
    <property type="entry name" value="Type I PLP-dependent aspartate aminotransferase-like (Major domain)"/>
    <property type="match status" value="1"/>
</dbReference>
<dbReference type="InterPro" id="IPR018319">
    <property type="entry name" value="SelA-like"/>
</dbReference>
<keyword evidence="6 8" id="KW-0711">Selenium</keyword>
<keyword evidence="2 8" id="KW-0963">Cytoplasm</keyword>
<keyword evidence="4 8" id="KW-0663">Pyridoxal phosphate</keyword>
<dbReference type="EMBL" id="FQZS01000006">
    <property type="protein sequence ID" value="SHI70348.1"/>
    <property type="molecule type" value="Genomic_DNA"/>
</dbReference>
<reference evidence="11 12" key="1">
    <citation type="submission" date="2016-11" db="EMBL/GenBank/DDBJ databases">
        <authorList>
            <person name="Jaros S."/>
            <person name="Januszkiewicz K."/>
            <person name="Wedrychowicz H."/>
        </authorList>
    </citation>
    <scope>NUCLEOTIDE SEQUENCE [LARGE SCALE GENOMIC DNA]</scope>
    <source>
        <strain evidence="11 12">DSM 19022</strain>
    </source>
</reference>
<dbReference type="NCBIfam" id="TIGR00474">
    <property type="entry name" value="selA"/>
    <property type="match status" value="1"/>
</dbReference>
<accession>A0A1M6DBC7</accession>
<evidence type="ECO:0000256" key="1">
    <source>
        <dbReference type="ARBA" id="ARBA00001933"/>
    </source>
</evidence>
<dbReference type="HAMAP" id="MF_00423">
    <property type="entry name" value="SelA"/>
    <property type="match status" value="1"/>
</dbReference>
<keyword evidence="3 8" id="KW-0808">Transferase</keyword>
<keyword evidence="5 8" id="KW-0648">Protein biosynthesis</keyword>
<dbReference type="Pfam" id="PF03841">
    <property type="entry name" value="SelA"/>
    <property type="match status" value="1"/>
</dbReference>
<dbReference type="Gene3D" id="3.90.1150.180">
    <property type="match status" value="1"/>
</dbReference>
<dbReference type="GO" id="GO:0004125">
    <property type="term" value="F:L-seryl-tRNA(Sec) selenium transferase activity"/>
    <property type="evidence" value="ECO:0007669"/>
    <property type="project" value="UniProtKB-UniRule"/>
</dbReference>
<evidence type="ECO:0000256" key="8">
    <source>
        <dbReference type="HAMAP-Rule" id="MF_00423"/>
    </source>
</evidence>
<dbReference type="InterPro" id="IPR015421">
    <property type="entry name" value="PyrdxlP-dep_Trfase_major"/>
</dbReference>
<dbReference type="InterPro" id="IPR004534">
    <property type="entry name" value="SelA_trans"/>
</dbReference>
<proteinExistence type="inferred from homology"/>
<evidence type="ECO:0000313" key="12">
    <source>
        <dbReference type="Proteomes" id="UP000184442"/>
    </source>
</evidence>
<evidence type="ECO:0000256" key="6">
    <source>
        <dbReference type="ARBA" id="ARBA00023266"/>
    </source>
</evidence>
<dbReference type="GO" id="GO:0001514">
    <property type="term" value="P:selenocysteine incorporation"/>
    <property type="evidence" value="ECO:0007669"/>
    <property type="project" value="UniProtKB-UniRule"/>
</dbReference>
<dbReference type="Pfam" id="PF12390">
    <property type="entry name" value="Se-cys_synth_N"/>
    <property type="match status" value="1"/>
</dbReference>
<dbReference type="SUPFAM" id="SSF53383">
    <property type="entry name" value="PLP-dependent transferases"/>
    <property type="match status" value="1"/>
</dbReference>
<dbReference type="EC" id="2.9.1.1" evidence="8"/>
<dbReference type="PANTHER" id="PTHR32328:SF0">
    <property type="entry name" value="L-SERYL-TRNA(SEC) SELENIUM TRANSFERASE"/>
    <property type="match status" value="1"/>
</dbReference>
<evidence type="ECO:0000256" key="5">
    <source>
        <dbReference type="ARBA" id="ARBA00022917"/>
    </source>
</evidence>
<comment type="similarity">
    <text evidence="7 8">Belongs to the SelA family.</text>
</comment>
<evidence type="ECO:0000256" key="7">
    <source>
        <dbReference type="ARBA" id="ARBA00044507"/>
    </source>
</evidence>
<comment type="subcellular location">
    <subcellularLocation>
        <location evidence="8">Cytoplasm</location>
    </subcellularLocation>
</comment>
<evidence type="ECO:0000313" key="11">
    <source>
        <dbReference type="EMBL" id="SHI70348.1"/>
    </source>
</evidence>
<dbReference type="OrthoDB" id="9787096at2"/>
<gene>
    <name evidence="8" type="primary">selA</name>
    <name evidence="11" type="ORF">SAMN02745176_01099</name>
</gene>
<feature type="modified residue" description="N6-(pyridoxal phosphate)lysine" evidence="8 9">
    <location>
        <position position="297"/>
    </location>
</feature>
<organism evidence="11 12">
    <name type="scientific">Lutispora thermophila DSM 19022</name>
    <dbReference type="NCBI Taxonomy" id="1122184"/>
    <lineage>
        <taxon>Bacteria</taxon>
        <taxon>Bacillati</taxon>
        <taxon>Bacillota</taxon>
        <taxon>Clostridia</taxon>
        <taxon>Lutisporales</taxon>
        <taxon>Lutisporaceae</taxon>
        <taxon>Lutispora</taxon>
    </lineage>
</organism>
<sequence length="467" mass="52087">MSDKKALLSSIPSVDELLNNEHITKLLDIYPRTVLVDSIREYLKKYRESILQAEDVHKLVLSHNSIIDGIIAYVKDKSGNNLKNVINGTGVVLHTNLGRACISPAVIDNLVKISSRYSNLEMDLAKGSRGSRYDHVEEILCYLTKAEAAMVVNNNAAAVMLVLSTMAKDGEVIVSRGQLVEIGGSFRVPDVMAQSGAKLVEVGTTNKTHLWDYEKAIGDNTKALMKVHTSNYRIIGFTEEVKSDELVDLGRKKGIPVIEDLGSGMLIDLSKYGLPYEPTVQEAIASGMDVVTFSGDKMLGGPQAGIIVGKRKYIDEMKKNPLTRAFRIDKMTLAALEGTLKLYLDEQRAIKEIPVLRMLTEDKEEIRKRAEKLYNKLMHSLEDKCSMLLCDDYSEVGGGSMPMHKMPTIVISISSDRISVNQLENKLRSNETPIITRISKDRILIDMRTIWEDEFDIIEEALIKALE</sequence>
<comment type="pathway">
    <text evidence="8">Aminoacyl-tRNA biosynthesis; selenocysteinyl-tRNA(Sec) biosynthesis; selenocysteinyl-tRNA(Sec) from L-seryl-tRNA(Sec) (bacterial route): step 1/1.</text>
</comment>
<feature type="domain" description="L-seryl-tRNA selenium transferase N-terminal" evidence="10">
    <location>
        <begin position="8"/>
        <end position="47"/>
    </location>
</feature>
<dbReference type="InterPro" id="IPR015424">
    <property type="entry name" value="PyrdxlP-dep_Trfase"/>
</dbReference>
<dbReference type="UniPathway" id="UPA00906">
    <property type="reaction ID" value="UER00896"/>
</dbReference>
<comment type="catalytic activity">
    <reaction evidence="8">
        <text>L-seryl-tRNA(Sec) + selenophosphate + H(+) = L-selenocysteinyl-tRNA(Sec) + phosphate</text>
        <dbReference type="Rhea" id="RHEA:22728"/>
        <dbReference type="Rhea" id="RHEA-COMP:9742"/>
        <dbReference type="Rhea" id="RHEA-COMP:9743"/>
        <dbReference type="ChEBI" id="CHEBI:15378"/>
        <dbReference type="ChEBI" id="CHEBI:16144"/>
        <dbReference type="ChEBI" id="CHEBI:43474"/>
        <dbReference type="ChEBI" id="CHEBI:78533"/>
        <dbReference type="ChEBI" id="CHEBI:78573"/>
        <dbReference type="EC" id="2.9.1.1"/>
    </reaction>
</comment>
<dbReference type="RefSeq" id="WP_073025224.1">
    <property type="nucleotide sequence ID" value="NZ_FQZS01000006.1"/>
</dbReference>
<evidence type="ECO:0000256" key="3">
    <source>
        <dbReference type="ARBA" id="ARBA00022679"/>
    </source>
</evidence>
<dbReference type="GO" id="GO:0001717">
    <property type="term" value="P:conversion of seryl-tRNAsec to selenocys-tRNAsec"/>
    <property type="evidence" value="ECO:0007669"/>
    <property type="project" value="UniProtKB-UniRule"/>
</dbReference>
<dbReference type="InterPro" id="IPR025862">
    <property type="entry name" value="SelA_trans_N_dom"/>
</dbReference>
<evidence type="ECO:0000256" key="9">
    <source>
        <dbReference type="PIRSR" id="PIRSR618319-50"/>
    </source>
</evidence>
<comment type="function">
    <text evidence="8">Converts seryl-tRNA(Sec) to selenocysteinyl-tRNA(Sec) required for selenoprotein biosynthesis.</text>
</comment>
<name>A0A1M6DBC7_9FIRM</name>
<protein>
    <recommendedName>
        <fullName evidence="8">L-seryl-tRNA(Sec) selenium transferase</fullName>
        <ecNumber evidence="8">2.9.1.1</ecNumber>
    </recommendedName>
    <alternativeName>
        <fullName evidence="8">Selenocysteine synthase</fullName>
        <shortName evidence="8">Sec synthase</shortName>
    </alternativeName>
    <alternativeName>
        <fullName evidence="8">Selenocysteinyl-tRNA(Sec) synthase</fullName>
    </alternativeName>
</protein>
<evidence type="ECO:0000259" key="10">
    <source>
        <dbReference type="Pfam" id="PF12390"/>
    </source>
</evidence>
<dbReference type="AlphaFoldDB" id="A0A1M6DBC7"/>
<dbReference type="PANTHER" id="PTHR32328">
    <property type="entry name" value="L-SERYL-TRNA(SEC) SELENIUM TRANSFERASE"/>
    <property type="match status" value="1"/>
</dbReference>
<dbReference type="GO" id="GO:0005737">
    <property type="term" value="C:cytoplasm"/>
    <property type="evidence" value="ECO:0007669"/>
    <property type="project" value="UniProtKB-SubCell"/>
</dbReference>
<evidence type="ECO:0000256" key="4">
    <source>
        <dbReference type="ARBA" id="ARBA00022898"/>
    </source>
</evidence>